<dbReference type="GO" id="GO:0006302">
    <property type="term" value="P:double-strand break repair"/>
    <property type="evidence" value="ECO:0007669"/>
    <property type="project" value="InterPro"/>
</dbReference>
<evidence type="ECO:0000256" key="2">
    <source>
        <dbReference type="SAM" id="MobiDB-lite"/>
    </source>
</evidence>
<feature type="compositionally biased region" description="Basic and acidic residues" evidence="2">
    <location>
        <begin position="371"/>
        <end position="383"/>
    </location>
</feature>
<evidence type="ECO:0000313" key="5">
    <source>
        <dbReference type="Proteomes" id="UP000270342"/>
    </source>
</evidence>
<dbReference type="Proteomes" id="UP000270342">
    <property type="component" value="Unassembled WGS sequence"/>
</dbReference>
<dbReference type="Pfam" id="PF13476">
    <property type="entry name" value="AAA_23"/>
    <property type="match status" value="1"/>
</dbReference>
<protein>
    <recommendedName>
        <fullName evidence="3">Rad50/SbcC-type AAA domain-containing protein</fullName>
    </recommendedName>
</protein>
<proteinExistence type="predicted"/>
<keyword evidence="1" id="KW-0175">Coiled coil</keyword>
<evidence type="ECO:0000256" key="1">
    <source>
        <dbReference type="SAM" id="Coils"/>
    </source>
</evidence>
<dbReference type="Gene3D" id="3.40.50.300">
    <property type="entry name" value="P-loop containing nucleotide triphosphate hydrolases"/>
    <property type="match status" value="1"/>
</dbReference>
<dbReference type="InterPro" id="IPR027417">
    <property type="entry name" value="P-loop_NTPase"/>
</dbReference>
<dbReference type="PANTHER" id="PTHR32114">
    <property type="entry name" value="ABC TRANSPORTER ABCH.3"/>
    <property type="match status" value="1"/>
</dbReference>
<evidence type="ECO:0000313" key="4">
    <source>
        <dbReference type="EMBL" id="RKP44707.1"/>
    </source>
</evidence>
<dbReference type="GO" id="GO:0016887">
    <property type="term" value="F:ATP hydrolysis activity"/>
    <property type="evidence" value="ECO:0007669"/>
    <property type="project" value="InterPro"/>
</dbReference>
<dbReference type="OrthoDB" id="9815944at2"/>
<sequence>MKITSISIRNILGARRIDIAPARPITLFAGFNGAAKSSIQEAVRMAFTGETLRVNLKKFYPTLVTEGAKAGTVSVATDIGEASFSLPAGTNAMTGDLSLGLPEALPYVLNAQGFARLTDDERRTFLFSLTDCGVTEDRLRTMLLEAKCDAVFVEETLPLLKSITGFPAAAKFATVKVTEARGAWREVTGETYGSKKAEGWQAEKPEVDAEAIAQAEAKRDACEKQVHTTQEIIGSLKAKAEAYESETRERAAARELGEKVPRLFSQLMADRQTLAEVQQQVDALKAKAGSGPRVGLEHDLARGIEYALDALEGTKTESLVEICAQLQPSFDRYVDKYGLPSSTGDDEARAKLAEFTKALEMATNAQTNTERSLRSAEIAREKAAQPSSSEQVTQADINVAQESLELHLAEYREADENYITLQQQKTKADEADDKSTRAAKHHTAVLEWGKLAEQLGPEGVPAQLLAKALRPINSALRKSAMDTNWPQATIHTDMTITGDSRAYSLLCESEKWRIDAMLAEAIASISGLGILILDRVDVLDAKSRVALLLWLAKRANDGAINTALLFATLKQPALGMPEQIACEWVHEGELADVDQIAELFPAISDQIANSNSYRNAA</sequence>
<feature type="domain" description="Rad50/SbcC-type AAA" evidence="3">
    <location>
        <begin position="5"/>
        <end position="66"/>
    </location>
</feature>
<comment type="caution">
    <text evidence="4">The sequence shown here is derived from an EMBL/GenBank/DDBJ whole genome shotgun (WGS) entry which is preliminary data.</text>
</comment>
<dbReference type="PANTHER" id="PTHR32114:SF2">
    <property type="entry name" value="ABC TRANSPORTER ABCH.3"/>
    <property type="match status" value="1"/>
</dbReference>
<dbReference type="EMBL" id="RBZU01000019">
    <property type="protein sequence ID" value="RKP44707.1"/>
    <property type="molecule type" value="Genomic_DNA"/>
</dbReference>
<dbReference type="RefSeq" id="WP_121091254.1">
    <property type="nucleotide sequence ID" value="NZ_RBZU01000019.1"/>
</dbReference>
<dbReference type="InterPro" id="IPR038729">
    <property type="entry name" value="Rad50/SbcC_AAA"/>
</dbReference>
<evidence type="ECO:0000259" key="3">
    <source>
        <dbReference type="Pfam" id="PF13476"/>
    </source>
</evidence>
<name>A0A494X1W4_9BURK</name>
<feature type="region of interest" description="Disordered" evidence="2">
    <location>
        <begin position="365"/>
        <end position="393"/>
    </location>
</feature>
<keyword evidence="5" id="KW-1185">Reference proteome</keyword>
<reference evidence="4 5" key="1">
    <citation type="submission" date="2018-10" db="EMBL/GenBank/DDBJ databases">
        <title>Robbsia sp. DHC34, isolated from soil.</title>
        <authorList>
            <person name="Gao Z.-H."/>
            <person name="Qiu L.-H."/>
        </authorList>
    </citation>
    <scope>NUCLEOTIDE SEQUENCE [LARGE SCALE GENOMIC DNA]</scope>
    <source>
        <strain evidence="4 5">DHC34</strain>
    </source>
</reference>
<accession>A0A494X1W4</accession>
<dbReference type="SUPFAM" id="SSF52540">
    <property type="entry name" value="P-loop containing nucleoside triphosphate hydrolases"/>
    <property type="match status" value="1"/>
</dbReference>
<organism evidence="4 5">
    <name type="scientific">Pararobbsia silviterrae</name>
    <dbReference type="NCBI Taxonomy" id="1792498"/>
    <lineage>
        <taxon>Bacteria</taxon>
        <taxon>Pseudomonadati</taxon>
        <taxon>Pseudomonadota</taxon>
        <taxon>Betaproteobacteria</taxon>
        <taxon>Burkholderiales</taxon>
        <taxon>Burkholderiaceae</taxon>
        <taxon>Pararobbsia</taxon>
    </lineage>
</organism>
<dbReference type="AlphaFoldDB" id="A0A494X1W4"/>
<feature type="coiled-coil region" evidence="1">
    <location>
        <begin position="397"/>
        <end position="424"/>
    </location>
</feature>
<gene>
    <name evidence="4" type="ORF">D7S86_27140</name>
</gene>